<evidence type="ECO:0000313" key="3">
    <source>
        <dbReference type="Proteomes" id="UP000000763"/>
    </source>
</evidence>
<feature type="region of interest" description="Disordered" evidence="1">
    <location>
        <begin position="1"/>
        <end position="121"/>
    </location>
</feature>
<gene>
    <name evidence="2" type="primary">B1018E06.21</name>
</gene>
<feature type="region of interest" description="Disordered" evidence="1">
    <location>
        <begin position="144"/>
        <end position="179"/>
    </location>
</feature>
<dbReference type="Proteomes" id="UP000000763">
    <property type="component" value="Chromosome 6"/>
</dbReference>
<dbReference type="EMBL" id="AP004809">
    <property type="protein sequence ID" value="BAD54263.1"/>
    <property type="molecule type" value="Genomic_DNA"/>
</dbReference>
<feature type="compositionally biased region" description="Gly residues" evidence="1">
    <location>
        <begin position="169"/>
        <end position="179"/>
    </location>
</feature>
<reference evidence="3" key="2">
    <citation type="journal article" date="2008" name="Nucleic Acids Res.">
        <title>The rice annotation project database (RAP-DB): 2008 update.</title>
        <authorList>
            <consortium name="The rice annotation project (RAP)"/>
        </authorList>
    </citation>
    <scope>GENOME REANNOTATION</scope>
    <source>
        <strain evidence="3">cv. Nipponbare</strain>
    </source>
</reference>
<sequence length="179" mass="19366">MTSRADSITRRKTMRSHAGESGQSPDLGRDGHCHRIRARTAAGRPSSPAHALPSPPGRGGEEPWQLVVRALPSAGEGRGGQPVPAPDPGRGEGGRPPDTARVAGSVRGRPTPAVSRASTAALSSLPPCRHRRRLCLPYRQCRRRRGGRGRWEDGEEEREREREREDGWRGGGEGAPVTR</sequence>
<feature type="compositionally biased region" description="Basic and acidic residues" evidence="1">
    <location>
        <begin position="149"/>
        <end position="168"/>
    </location>
</feature>
<accession>Q5Z706</accession>
<evidence type="ECO:0000256" key="1">
    <source>
        <dbReference type="SAM" id="MobiDB-lite"/>
    </source>
</evidence>
<dbReference type="AlphaFoldDB" id="Q5Z706"/>
<evidence type="ECO:0000313" key="2">
    <source>
        <dbReference type="EMBL" id="BAD54263.1"/>
    </source>
</evidence>
<protein>
    <submittedName>
        <fullName evidence="2">Uncharacterized protein</fullName>
    </submittedName>
</protein>
<proteinExistence type="predicted"/>
<reference evidence="3" key="1">
    <citation type="journal article" date="2005" name="Nature">
        <title>The map-based sequence of the rice genome.</title>
        <authorList>
            <consortium name="International rice genome sequencing project (IRGSP)"/>
            <person name="Matsumoto T."/>
            <person name="Wu J."/>
            <person name="Kanamori H."/>
            <person name="Katayose Y."/>
            <person name="Fujisawa M."/>
            <person name="Namiki N."/>
            <person name="Mizuno H."/>
            <person name="Yamamoto K."/>
            <person name="Antonio B.A."/>
            <person name="Baba T."/>
            <person name="Sakata K."/>
            <person name="Nagamura Y."/>
            <person name="Aoki H."/>
            <person name="Arikawa K."/>
            <person name="Arita K."/>
            <person name="Bito T."/>
            <person name="Chiden Y."/>
            <person name="Fujitsuka N."/>
            <person name="Fukunaka R."/>
            <person name="Hamada M."/>
            <person name="Harada C."/>
            <person name="Hayashi A."/>
            <person name="Hijishita S."/>
            <person name="Honda M."/>
            <person name="Hosokawa S."/>
            <person name="Ichikawa Y."/>
            <person name="Idonuma A."/>
            <person name="Iijima M."/>
            <person name="Ikeda M."/>
            <person name="Ikeno M."/>
            <person name="Ito K."/>
            <person name="Ito S."/>
            <person name="Ito T."/>
            <person name="Ito Y."/>
            <person name="Ito Y."/>
            <person name="Iwabuchi A."/>
            <person name="Kamiya K."/>
            <person name="Karasawa W."/>
            <person name="Kurita K."/>
            <person name="Katagiri S."/>
            <person name="Kikuta A."/>
            <person name="Kobayashi H."/>
            <person name="Kobayashi N."/>
            <person name="Machita K."/>
            <person name="Maehara T."/>
            <person name="Masukawa M."/>
            <person name="Mizubayashi T."/>
            <person name="Mukai Y."/>
            <person name="Nagasaki H."/>
            <person name="Nagata Y."/>
            <person name="Naito S."/>
            <person name="Nakashima M."/>
            <person name="Nakama Y."/>
            <person name="Nakamichi Y."/>
            <person name="Nakamura M."/>
            <person name="Meguro A."/>
            <person name="Negishi M."/>
            <person name="Ohta I."/>
            <person name="Ohta T."/>
            <person name="Okamoto M."/>
            <person name="Ono N."/>
            <person name="Saji S."/>
            <person name="Sakaguchi M."/>
            <person name="Sakai K."/>
            <person name="Shibata M."/>
            <person name="Shimokawa T."/>
            <person name="Song J."/>
            <person name="Takazaki Y."/>
            <person name="Terasawa K."/>
            <person name="Tsugane M."/>
            <person name="Tsuji K."/>
            <person name="Ueda S."/>
            <person name="Waki K."/>
            <person name="Yamagata H."/>
            <person name="Yamamoto M."/>
            <person name="Yamamoto S."/>
            <person name="Yamane H."/>
            <person name="Yoshiki S."/>
            <person name="Yoshihara R."/>
            <person name="Yukawa K."/>
            <person name="Zhong H."/>
            <person name="Yano M."/>
            <person name="Yuan Q."/>
            <person name="Ouyang S."/>
            <person name="Liu J."/>
            <person name="Jones K.M."/>
            <person name="Gansberger K."/>
            <person name="Moffat K."/>
            <person name="Hill J."/>
            <person name="Bera J."/>
            <person name="Fadrosh D."/>
            <person name="Jin S."/>
            <person name="Johri S."/>
            <person name="Kim M."/>
            <person name="Overton L."/>
            <person name="Reardon M."/>
            <person name="Tsitrin T."/>
            <person name="Vuong H."/>
            <person name="Weaver B."/>
            <person name="Ciecko A."/>
            <person name="Tallon L."/>
            <person name="Jackson J."/>
            <person name="Pai G."/>
            <person name="Aken S.V."/>
            <person name="Utterback T."/>
            <person name="Reidmuller S."/>
            <person name="Feldblyum T."/>
            <person name="Hsiao J."/>
            <person name="Zismann V."/>
            <person name="Iobst S."/>
            <person name="de Vazeille A.R."/>
            <person name="Buell C.R."/>
            <person name="Ying K."/>
            <person name="Li Y."/>
            <person name="Lu T."/>
            <person name="Huang Y."/>
            <person name="Zhao Q."/>
            <person name="Feng Q."/>
            <person name="Zhang L."/>
            <person name="Zhu J."/>
            <person name="Weng Q."/>
            <person name="Mu J."/>
            <person name="Lu Y."/>
            <person name="Fan D."/>
            <person name="Liu Y."/>
            <person name="Guan J."/>
            <person name="Zhang Y."/>
            <person name="Yu S."/>
            <person name="Liu X."/>
            <person name="Zhang Y."/>
            <person name="Hong G."/>
            <person name="Han B."/>
            <person name="Choisne N."/>
            <person name="Demange N."/>
            <person name="Orjeda G."/>
            <person name="Samain S."/>
            <person name="Cattolico L."/>
            <person name="Pelletier E."/>
            <person name="Couloux A."/>
            <person name="Segurens B."/>
            <person name="Wincker P."/>
            <person name="D'Hont A."/>
            <person name="Scarpelli C."/>
            <person name="Weissenbach J."/>
            <person name="Salanoubat M."/>
            <person name="Quetier F."/>
            <person name="Yu Y."/>
            <person name="Kim H.R."/>
            <person name="Rambo T."/>
            <person name="Currie J."/>
            <person name="Collura K."/>
            <person name="Luo M."/>
            <person name="Yang T."/>
            <person name="Ammiraju J.S.S."/>
            <person name="Engler F."/>
            <person name="Soderlund C."/>
            <person name="Wing R.A."/>
            <person name="Palmer L.E."/>
            <person name="de la Bastide M."/>
            <person name="Spiegel L."/>
            <person name="Nascimento L."/>
            <person name="Zutavern T."/>
            <person name="O'Shaughnessy A."/>
            <person name="Dike S."/>
            <person name="Dedhia N."/>
            <person name="Preston R."/>
            <person name="Balija V."/>
            <person name="McCombie W.R."/>
            <person name="Chow T."/>
            <person name="Chen H."/>
            <person name="Chung M."/>
            <person name="Chen C."/>
            <person name="Shaw J."/>
            <person name="Wu H."/>
            <person name="Hsiao K."/>
            <person name="Chao Y."/>
            <person name="Chu M."/>
            <person name="Cheng C."/>
            <person name="Hour A."/>
            <person name="Lee P."/>
            <person name="Lin S."/>
            <person name="Lin Y."/>
            <person name="Liou J."/>
            <person name="Liu S."/>
            <person name="Hsing Y."/>
            <person name="Raghuvanshi S."/>
            <person name="Mohanty A."/>
            <person name="Bharti A.K."/>
            <person name="Gaur A."/>
            <person name="Gupta V."/>
            <person name="Kumar D."/>
            <person name="Ravi V."/>
            <person name="Vij S."/>
            <person name="Kapur A."/>
            <person name="Khurana P."/>
            <person name="Khurana P."/>
            <person name="Khurana J.P."/>
            <person name="Tyagi A.K."/>
            <person name="Gaikwad K."/>
            <person name="Singh A."/>
            <person name="Dalal V."/>
            <person name="Srivastava S."/>
            <person name="Dixit A."/>
            <person name="Pal A.K."/>
            <person name="Ghazi I.A."/>
            <person name="Yadav M."/>
            <person name="Pandit A."/>
            <person name="Bhargava A."/>
            <person name="Sureshbabu K."/>
            <person name="Batra K."/>
            <person name="Sharma T.R."/>
            <person name="Mohapatra T."/>
            <person name="Singh N.K."/>
            <person name="Messing J."/>
            <person name="Nelson A.B."/>
            <person name="Fuks G."/>
            <person name="Kavchok S."/>
            <person name="Keizer G."/>
            <person name="Linton E."/>
            <person name="Llaca V."/>
            <person name="Song R."/>
            <person name="Tanyolac B."/>
            <person name="Young S."/>
            <person name="Ho-Il K."/>
            <person name="Hahn J.H."/>
            <person name="Sangsakoo G."/>
            <person name="Vanavichit A."/>
            <person name="de Mattos Luiz.A.T."/>
            <person name="Zimmer P.D."/>
            <person name="Malone G."/>
            <person name="Dellagostin O."/>
            <person name="de Oliveira A.C."/>
            <person name="Bevan M."/>
            <person name="Bancroft I."/>
            <person name="Minx P."/>
            <person name="Cordum H."/>
            <person name="Wilson R."/>
            <person name="Cheng Z."/>
            <person name="Jin W."/>
            <person name="Jiang J."/>
            <person name="Leong S.A."/>
            <person name="Iwama H."/>
            <person name="Gojobori T."/>
            <person name="Itoh T."/>
            <person name="Niimura Y."/>
            <person name="Fujii Y."/>
            <person name="Habara T."/>
            <person name="Sakai H."/>
            <person name="Sato Y."/>
            <person name="Wilson G."/>
            <person name="Kumar K."/>
            <person name="McCouch S."/>
            <person name="Juretic N."/>
            <person name="Hoen D."/>
            <person name="Wright S."/>
            <person name="Bruskiewich R."/>
            <person name="Bureau T."/>
            <person name="Miyao A."/>
            <person name="Hirochika H."/>
            <person name="Nishikawa T."/>
            <person name="Kadowaki K."/>
            <person name="Sugiura M."/>
            <person name="Burr B."/>
            <person name="Sasaki T."/>
        </authorList>
    </citation>
    <scope>NUCLEOTIDE SEQUENCE [LARGE SCALE GENOMIC DNA]</scope>
    <source>
        <strain evidence="3">cv. Nipponbare</strain>
    </source>
</reference>
<name>Q5Z706_ORYSJ</name>
<organism evidence="2 3">
    <name type="scientific">Oryza sativa subsp. japonica</name>
    <name type="common">Rice</name>
    <dbReference type="NCBI Taxonomy" id="39947"/>
    <lineage>
        <taxon>Eukaryota</taxon>
        <taxon>Viridiplantae</taxon>
        <taxon>Streptophyta</taxon>
        <taxon>Embryophyta</taxon>
        <taxon>Tracheophyta</taxon>
        <taxon>Spermatophyta</taxon>
        <taxon>Magnoliopsida</taxon>
        <taxon>Liliopsida</taxon>
        <taxon>Poales</taxon>
        <taxon>Poaceae</taxon>
        <taxon>BOP clade</taxon>
        <taxon>Oryzoideae</taxon>
        <taxon>Oryzeae</taxon>
        <taxon>Oryzinae</taxon>
        <taxon>Oryza</taxon>
        <taxon>Oryza sativa</taxon>
    </lineage>
</organism>